<organism evidence="4 5">
    <name type="scientific">Oceanibacterium hippocampi</name>
    <dbReference type="NCBI Taxonomy" id="745714"/>
    <lineage>
        <taxon>Bacteria</taxon>
        <taxon>Pseudomonadati</taxon>
        <taxon>Pseudomonadota</taxon>
        <taxon>Alphaproteobacteria</taxon>
        <taxon>Sneathiellales</taxon>
        <taxon>Sneathiellaceae</taxon>
        <taxon>Oceanibacterium</taxon>
    </lineage>
</organism>
<protein>
    <submittedName>
        <fullName evidence="4">Sulfotransferase domain protein</fullName>
    </submittedName>
</protein>
<evidence type="ECO:0000313" key="5">
    <source>
        <dbReference type="Proteomes" id="UP000193200"/>
    </source>
</evidence>
<dbReference type="Gene3D" id="3.40.50.300">
    <property type="entry name" value="P-loop containing nucleotide triphosphate hydrolases"/>
    <property type="match status" value="1"/>
</dbReference>
<dbReference type="InterPro" id="IPR027417">
    <property type="entry name" value="P-loop_NTPase"/>
</dbReference>
<dbReference type="GO" id="GO:0008146">
    <property type="term" value="F:sulfotransferase activity"/>
    <property type="evidence" value="ECO:0007669"/>
    <property type="project" value="InterPro"/>
</dbReference>
<dbReference type="PANTHER" id="PTHR10605:SF56">
    <property type="entry name" value="BIFUNCTIONAL HEPARAN SULFATE N-DEACETYLASE_N-SULFOTRANSFERASE"/>
    <property type="match status" value="1"/>
</dbReference>
<evidence type="ECO:0000256" key="2">
    <source>
        <dbReference type="ARBA" id="ARBA00023180"/>
    </source>
</evidence>
<gene>
    <name evidence="4" type="ORF">OCH7691_03168</name>
</gene>
<dbReference type="Proteomes" id="UP000193200">
    <property type="component" value="Unassembled WGS sequence"/>
</dbReference>
<accession>A0A1Y5TTC6</accession>
<dbReference type="SUPFAM" id="SSF52540">
    <property type="entry name" value="P-loop containing nucleoside triphosphate hydrolases"/>
    <property type="match status" value="1"/>
</dbReference>
<evidence type="ECO:0000259" key="3">
    <source>
        <dbReference type="Pfam" id="PF00685"/>
    </source>
</evidence>
<dbReference type="InterPro" id="IPR000863">
    <property type="entry name" value="Sulfotransferase_dom"/>
</dbReference>
<proteinExistence type="predicted"/>
<dbReference type="RefSeq" id="WP_085884538.1">
    <property type="nucleotide sequence ID" value="NZ_FWFR01000003.1"/>
</dbReference>
<dbReference type="InterPro" id="IPR037359">
    <property type="entry name" value="NST/OST"/>
</dbReference>
<dbReference type="AlphaFoldDB" id="A0A1Y5TTC6"/>
<dbReference type="EMBL" id="FWFR01000003">
    <property type="protein sequence ID" value="SLN69216.1"/>
    <property type="molecule type" value="Genomic_DNA"/>
</dbReference>
<keyword evidence="2" id="KW-0325">Glycoprotein</keyword>
<name>A0A1Y5TTC6_9PROT</name>
<dbReference type="Pfam" id="PF00685">
    <property type="entry name" value="Sulfotransfer_1"/>
    <property type="match status" value="1"/>
</dbReference>
<dbReference type="InParanoid" id="A0A1Y5TTC6"/>
<dbReference type="PANTHER" id="PTHR10605">
    <property type="entry name" value="HEPARAN SULFATE SULFOTRANSFERASE"/>
    <property type="match status" value="1"/>
</dbReference>
<keyword evidence="5" id="KW-1185">Reference proteome</keyword>
<feature type="domain" description="Sulfotransferase" evidence="3">
    <location>
        <begin position="5"/>
        <end position="192"/>
    </location>
</feature>
<reference evidence="4 5" key="1">
    <citation type="submission" date="2017-03" db="EMBL/GenBank/DDBJ databases">
        <authorList>
            <person name="Afonso C.L."/>
            <person name="Miller P.J."/>
            <person name="Scott M.A."/>
            <person name="Spackman E."/>
            <person name="Goraichik I."/>
            <person name="Dimitrov K.M."/>
            <person name="Suarez D.L."/>
            <person name="Swayne D.E."/>
        </authorList>
    </citation>
    <scope>NUCLEOTIDE SEQUENCE [LARGE SCALE GENOMIC DNA]</scope>
    <source>
        <strain evidence="4 5">CECT 7691</strain>
    </source>
</reference>
<dbReference type="OrthoDB" id="981508at2"/>
<sequence>MSFPPKAYLIGAQKSGTTTLAFLLDQHPKITVSRPKEPNFFNAHWEKGLGWYRNCFEGAPDDALLLDASPSYTHSPIYPGAPVALSEVDRRDVAERIHSVAPDARLIYILRDPIDRTYSSYWHTVRAGRETRPWAEAITPRSNYVATSSYHAQLAVYLEHFSLDQFLILKFDDLARDPVAVARQVTAFLGVAPADFPYQFDSPKNQSYQYNHVGRILTRIAGTEERFFALSNFAKRFTPPVLRDMIRRTITDDIPKLDAEERRKARALFADDMAKLKELTGISFD</sequence>
<keyword evidence="1 4" id="KW-0808">Transferase</keyword>
<evidence type="ECO:0000256" key="1">
    <source>
        <dbReference type="ARBA" id="ARBA00022679"/>
    </source>
</evidence>
<evidence type="ECO:0000313" key="4">
    <source>
        <dbReference type="EMBL" id="SLN69216.1"/>
    </source>
</evidence>